<protein>
    <recommendedName>
        <fullName evidence="3">Serine kinase</fullName>
    </recommendedName>
</protein>
<reference evidence="1 2" key="1">
    <citation type="submission" date="2023-07" db="EMBL/GenBank/DDBJ databases">
        <title>Pathogenic bacteria of pear tree diseases.</title>
        <authorList>
            <person name="Zhang Z."/>
            <person name="He L."/>
            <person name="Huang R."/>
        </authorList>
    </citation>
    <scope>NUCLEOTIDE SEQUENCE [LARGE SCALE GENOMIC DNA]</scope>
    <source>
        <strain evidence="1 2">DE2</strain>
    </source>
</reference>
<keyword evidence="2" id="KW-1185">Reference proteome</keyword>
<dbReference type="KEGG" id="epi:Q3V30_15390"/>
<evidence type="ECO:0008006" key="3">
    <source>
        <dbReference type="Google" id="ProtNLM"/>
    </source>
</evidence>
<evidence type="ECO:0000313" key="2">
    <source>
        <dbReference type="Proteomes" id="UP001228139"/>
    </source>
</evidence>
<accession>A0AA50HL83</accession>
<name>A0AA50HL83_9GAMM</name>
<dbReference type="Proteomes" id="UP001228139">
    <property type="component" value="Chromosome"/>
</dbReference>
<dbReference type="EMBL" id="CP132353">
    <property type="protein sequence ID" value="WLS77841.1"/>
    <property type="molecule type" value="Genomic_DNA"/>
</dbReference>
<proteinExistence type="predicted"/>
<gene>
    <name evidence="1" type="ORF">Q3V30_15390</name>
</gene>
<sequence length="202" mass="22792">MSWSEEQADRWLDWWQVGYWQQAESSWQENSFFTLPAEQQQRLAWQHPQAVAAAFGIAPALPPEPEPRLLTFIELPAGSRIQLLALLAGICAPQAAPDTLAAASLIWCRRLAKALRCESWLSADCFLPWSTGSLILLRALSAESWPRLRLLFPQEWVKQVDEYPAVALPSSRLSALWDAAIWQIQQPESPAHVDPQENNPAE</sequence>
<dbReference type="AlphaFoldDB" id="A0AA50HL83"/>
<organism evidence="1 2">
    <name type="scientific">Erwinia pyri</name>
    <dbReference type="NCBI Taxonomy" id="3062598"/>
    <lineage>
        <taxon>Bacteria</taxon>
        <taxon>Pseudomonadati</taxon>
        <taxon>Pseudomonadota</taxon>
        <taxon>Gammaproteobacteria</taxon>
        <taxon>Enterobacterales</taxon>
        <taxon>Erwiniaceae</taxon>
        <taxon>Erwinia</taxon>
    </lineage>
</organism>
<evidence type="ECO:0000313" key="1">
    <source>
        <dbReference type="EMBL" id="WLS77841.1"/>
    </source>
</evidence>
<dbReference type="RefSeq" id="WP_306207112.1">
    <property type="nucleotide sequence ID" value="NZ_CP132353.1"/>
</dbReference>